<evidence type="ECO:0000256" key="7">
    <source>
        <dbReference type="ARBA" id="ARBA00022989"/>
    </source>
</evidence>
<feature type="transmembrane region" description="Helical" evidence="9">
    <location>
        <begin position="149"/>
        <end position="169"/>
    </location>
</feature>
<dbReference type="PROSITE" id="PS50928">
    <property type="entry name" value="ABC_TM1"/>
    <property type="match status" value="1"/>
</dbReference>
<feature type="transmembrane region" description="Helical" evidence="9">
    <location>
        <begin position="117"/>
        <end position="137"/>
    </location>
</feature>
<dbReference type="PANTHER" id="PTHR30425:SF1">
    <property type="entry name" value="PHOSPHATE TRANSPORT SYSTEM PERMEASE PROTEIN PSTC"/>
    <property type="match status" value="1"/>
</dbReference>
<keyword evidence="7 9" id="KW-1133">Transmembrane helix</keyword>
<keyword evidence="13" id="KW-1185">Reference proteome</keyword>
<keyword evidence="3 9" id="KW-0813">Transport</keyword>
<comment type="subcellular location">
    <subcellularLocation>
        <location evidence="1 9">Cell membrane</location>
        <topology evidence="1 9">Multi-pass membrane protein</topology>
    </subcellularLocation>
</comment>
<organism evidence="12 13">
    <name type="scientific">Acidilutibacter cellobiosedens</name>
    <dbReference type="NCBI Taxonomy" id="2507161"/>
    <lineage>
        <taxon>Bacteria</taxon>
        <taxon>Bacillati</taxon>
        <taxon>Bacillota</taxon>
        <taxon>Tissierellia</taxon>
        <taxon>Tissierellales</taxon>
        <taxon>Acidilutibacteraceae</taxon>
        <taxon>Acidilutibacter</taxon>
    </lineage>
</organism>
<dbReference type="PANTHER" id="PTHR30425">
    <property type="entry name" value="PHOSPHATE TRANSPORT SYSTEM PERMEASE PROTEIN PST"/>
    <property type="match status" value="1"/>
</dbReference>
<dbReference type="KEGG" id="spoa:EQM13_17610"/>
<feature type="transmembrane region" description="Helical" evidence="9">
    <location>
        <begin position="72"/>
        <end position="105"/>
    </location>
</feature>
<dbReference type="AlphaFoldDB" id="A0A410QH84"/>
<feature type="domain" description="ABC transmembrane type-1" evidence="11">
    <location>
        <begin position="76"/>
        <end position="284"/>
    </location>
</feature>
<dbReference type="Gene3D" id="1.10.3720.10">
    <property type="entry name" value="MetI-like"/>
    <property type="match status" value="1"/>
</dbReference>
<evidence type="ECO:0000256" key="4">
    <source>
        <dbReference type="ARBA" id="ARBA00022475"/>
    </source>
</evidence>
<keyword evidence="6 9" id="KW-0812">Transmembrane</keyword>
<dbReference type="InterPro" id="IPR035906">
    <property type="entry name" value="MetI-like_sf"/>
</dbReference>
<keyword evidence="8 9" id="KW-0472">Membrane</keyword>
<evidence type="ECO:0000313" key="13">
    <source>
        <dbReference type="Proteomes" id="UP000287969"/>
    </source>
</evidence>
<reference evidence="13" key="1">
    <citation type="submission" date="2019-01" db="EMBL/GenBank/DDBJ databases">
        <title>Draft genomes of a novel of Sporanaerobacter strains.</title>
        <authorList>
            <person name="Ma S."/>
        </authorList>
    </citation>
    <scope>NUCLEOTIDE SEQUENCE [LARGE SCALE GENOMIC DNA]</scope>
    <source>
        <strain evidence="13">NJN-17</strain>
    </source>
</reference>
<dbReference type="InterPro" id="IPR000515">
    <property type="entry name" value="MetI-like"/>
</dbReference>
<evidence type="ECO:0000256" key="9">
    <source>
        <dbReference type="RuleBase" id="RU363032"/>
    </source>
</evidence>
<dbReference type="EMBL" id="CP035282">
    <property type="protein sequence ID" value="QAT63248.1"/>
    <property type="molecule type" value="Genomic_DNA"/>
</dbReference>
<comment type="caution">
    <text evidence="10">Lacks conserved residue(s) required for the propagation of feature annotation.</text>
</comment>
<evidence type="ECO:0000256" key="3">
    <source>
        <dbReference type="ARBA" id="ARBA00022448"/>
    </source>
</evidence>
<gene>
    <name evidence="12" type="primary">pstC</name>
    <name evidence="12" type="ORF">EQM13_17610</name>
</gene>
<accession>A0A410QH84</accession>
<dbReference type="GO" id="GO:0005886">
    <property type="term" value="C:plasma membrane"/>
    <property type="evidence" value="ECO:0007669"/>
    <property type="project" value="UniProtKB-SubCell"/>
</dbReference>
<evidence type="ECO:0000256" key="6">
    <source>
        <dbReference type="ARBA" id="ARBA00022692"/>
    </source>
</evidence>
<evidence type="ECO:0000256" key="1">
    <source>
        <dbReference type="ARBA" id="ARBA00004651"/>
    </source>
</evidence>
<evidence type="ECO:0000313" key="12">
    <source>
        <dbReference type="EMBL" id="QAT63248.1"/>
    </source>
</evidence>
<protein>
    <recommendedName>
        <fullName evidence="10">Phosphate transport system permease protein</fullName>
    </recommendedName>
</protein>
<proteinExistence type="inferred from homology"/>
<dbReference type="InterPro" id="IPR011864">
    <property type="entry name" value="Phosphate_PstC"/>
</dbReference>
<dbReference type="NCBIfam" id="TIGR02138">
    <property type="entry name" value="phosphate_pstC"/>
    <property type="match status" value="1"/>
</dbReference>
<comment type="function">
    <text evidence="10">Part of the binding-protein-dependent transport system for phosphate; probably responsible for the translocation of the substrate across the membrane.</text>
</comment>
<evidence type="ECO:0000259" key="11">
    <source>
        <dbReference type="PROSITE" id="PS50928"/>
    </source>
</evidence>
<evidence type="ECO:0000256" key="5">
    <source>
        <dbReference type="ARBA" id="ARBA00022592"/>
    </source>
</evidence>
<evidence type="ECO:0000256" key="8">
    <source>
        <dbReference type="ARBA" id="ARBA00023136"/>
    </source>
</evidence>
<feature type="transmembrane region" description="Helical" evidence="9">
    <location>
        <begin position="21"/>
        <end position="42"/>
    </location>
</feature>
<dbReference type="OrthoDB" id="9785113at2"/>
<dbReference type="SUPFAM" id="SSF161098">
    <property type="entry name" value="MetI-like"/>
    <property type="match status" value="1"/>
</dbReference>
<dbReference type="Pfam" id="PF00528">
    <property type="entry name" value="BPD_transp_1"/>
    <property type="match status" value="1"/>
</dbReference>
<dbReference type="GO" id="GO:0006817">
    <property type="term" value="P:phosphate ion transport"/>
    <property type="evidence" value="ECO:0007669"/>
    <property type="project" value="UniProtKB-KW"/>
</dbReference>
<evidence type="ECO:0000256" key="10">
    <source>
        <dbReference type="RuleBase" id="RU363054"/>
    </source>
</evidence>
<sequence>MNRRINVRGENVKFHERLIEIILFLCALSAIFGLALITYFIFREGVPIMIKYGIKKFLLGTTWAPLRYEYGILPMIIGTILTTLGALILGVPIGVGCAVYLAEIANEKFAKIVKPAIELLAGIPSVIYGLYGLTVIVPFIKKVFNNQGFSILAGSIILAIMILPTIVNISESAIKAVPSTYKEGSLGLGSSHWQAIYRVIVPSAKSGITASVVLGMSRAIGETMAIIMVLGNTAIIPQSILSPARTLTGNIGIEMGYASAEHQKALFATGVVLFIFIMILNIIANMIYNRAGENK</sequence>
<dbReference type="GO" id="GO:0005315">
    <property type="term" value="F:phosphate transmembrane transporter activity"/>
    <property type="evidence" value="ECO:0007669"/>
    <property type="project" value="InterPro"/>
</dbReference>
<evidence type="ECO:0000256" key="2">
    <source>
        <dbReference type="ARBA" id="ARBA00007069"/>
    </source>
</evidence>
<comment type="similarity">
    <text evidence="2 10">Belongs to the binding-protein-dependent transport system permease family. CysTW subfamily.</text>
</comment>
<keyword evidence="5 10" id="KW-0592">Phosphate transport</keyword>
<feature type="transmembrane region" description="Helical" evidence="9">
    <location>
        <begin position="265"/>
        <end position="288"/>
    </location>
</feature>
<keyword evidence="4 10" id="KW-1003">Cell membrane</keyword>
<dbReference type="Proteomes" id="UP000287969">
    <property type="component" value="Chromosome"/>
</dbReference>
<name>A0A410QH84_9FIRM</name>
<dbReference type="InterPro" id="IPR051124">
    <property type="entry name" value="Phosphate_Transport_Permease"/>
</dbReference>
<dbReference type="CDD" id="cd06261">
    <property type="entry name" value="TM_PBP2"/>
    <property type="match status" value="1"/>
</dbReference>